<accession>A0AB39J8W5</accession>
<name>A0AB39J8W5_9VIRU</name>
<feature type="domain" description="Sugar fermentation stimulation protein C-terminal" evidence="1">
    <location>
        <begin position="104"/>
        <end position="254"/>
    </location>
</feature>
<evidence type="ECO:0000259" key="1">
    <source>
        <dbReference type="Pfam" id="PF03749"/>
    </source>
</evidence>
<proteinExistence type="predicted"/>
<dbReference type="GO" id="GO:0003677">
    <property type="term" value="F:DNA binding"/>
    <property type="evidence" value="ECO:0007669"/>
    <property type="project" value="InterPro"/>
</dbReference>
<reference evidence="2" key="1">
    <citation type="submission" date="2024-03" db="EMBL/GenBank/DDBJ databases">
        <title>Eukaryotic viruses encode the ribosomal protein eL40.</title>
        <authorList>
            <person name="Thomy J."/>
            <person name="Schvarcz C.R."/>
            <person name="McBeain K.A."/>
            <person name="Edwards K.F."/>
            <person name="Steward G.F."/>
        </authorList>
    </citation>
    <scope>NUCLEOTIDE SEQUENCE</scope>
    <source>
        <strain evidence="2">FloV-SA2</strain>
    </source>
</reference>
<evidence type="ECO:0000313" key="2">
    <source>
        <dbReference type="EMBL" id="XDO02227.1"/>
    </source>
</evidence>
<dbReference type="Gene3D" id="3.40.1350.60">
    <property type="match status" value="1"/>
</dbReference>
<protein>
    <submittedName>
        <fullName evidence="2">DNA RNA Nuclease Sfsa</fullName>
    </submittedName>
</protein>
<dbReference type="Pfam" id="PF03749">
    <property type="entry name" value="SfsA"/>
    <property type="match status" value="1"/>
</dbReference>
<organism evidence="2">
    <name type="scientific">Florenciella sp. virus SA2</name>
    <dbReference type="NCBI Taxonomy" id="3240092"/>
    <lineage>
        <taxon>Viruses</taxon>
    </lineage>
</organism>
<dbReference type="EMBL" id="PP542043">
    <property type="protein sequence ID" value="XDO02227.1"/>
    <property type="molecule type" value="Genomic_DNA"/>
</dbReference>
<gene>
    <name evidence="2" type="ORF">FloV-SA2_00409</name>
</gene>
<dbReference type="InterPro" id="IPR005224">
    <property type="entry name" value="SfsA"/>
</dbReference>
<dbReference type="PANTHER" id="PTHR30545">
    <property type="entry name" value="SUGAR FERMENTATION STIMULATION PROTEIN A"/>
    <property type="match status" value="1"/>
</dbReference>
<dbReference type="InterPro" id="IPR040452">
    <property type="entry name" value="SfsA_C"/>
</dbReference>
<sequence>MAEEHIFIDNNKVYNSETPYIIAKIIKRPSKNCKTPYVADICLDEDTECVEHMAHTPALGCCGLTDKESTVYVVEKTNPKICKYSVELSILSNGVIVGCNPKMSETLLELAINKNLFEPLKDNRQYKREKKILNSRFDFWGYDKNNVEFVLEVKTVPLAKYDNDVNSMVSYFPDGYRKSKKEVVSPRALKHIQELEQLKLEKKDKIRSILCFVIQRNDTNYFQPSNDDIIYKTALKKAYDNGVEIIPIVFGWDNNSNCYFMNKTLPVMW</sequence>
<dbReference type="PANTHER" id="PTHR30545:SF3">
    <property type="entry name" value="SUGAR FERMENTATION STIMULATION PROTEIN C-TERMINAL DOMAIN-CONTAINING PROTEIN"/>
    <property type="match status" value="1"/>
</dbReference>